<proteinExistence type="predicted"/>
<dbReference type="PANTHER" id="PTHR39468:SF1">
    <property type="entry name" value="MTF2-LIKE C-TERMINAL DOMAIN-CONTAINING PROTEIN"/>
    <property type="match status" value="1"/>
</dbReference>
<feature type="domain" description="Mtf2-like C-terminal" evidence="2">
    <location>
        <begin position="297"/>
        <end position="472"/>
    </location>
</feature>
<dbReference type="GeneID" id="34574012"/>
<evidence type="ECO:0000259" key="2">
    <source>
        <dbReference type="Pfam" id="PF19189"/>
    </source>
</evidence>
<evidence type="ECO:0000313" key="3">
    <source>
        <dbReference type="EMBL" id="OGE55556.1"/>
    </source>
</evidence>
<accession>A0A1F5LR28</accession>
<dbReference type="Pfam" id="PF19189">
    <property type="entry name" value="Mtf2"/>
    <property type="match status" value="1"/>
</dbReference>
<reference evidence="3 4" key="1">
    <citation type="journal article" date="2016" name="Sci. Rep.">
        <title>Penicillium arizonense, a new, genome sequenced fungal species, reveals a high chemical diversity in secreted metabolites.</title>
        <authorList>
            <person name="Grijseels S."/>
            <person name="Nielsen J.C."/>
            <person name="Randelovic M."/>
            <person name="Nielsen J."/>
            <person name="Nielsen K.F."/>
            <person name="Workman M."/>
            <person name="Frisvad J.C."/>
        </authorList>
    </citation>
    <scope>NUCLEOTIDE SEQUENCE [LARGE SCALE GENOMIC DNA]</scope>
    <source>
        <strain evidence="3 4">CBS 141311</strain>
    </source>
</reference>
<feature type="region of interest" description="Disordered" evidence="1">
    <location>
        <begin position="221"/>
        <end position="257"/>
    </location>
</feature>
<dbReference type="Proteomes" id="UP000177622">
    <property type="component" value="Unassembled WGS sequence"/>
</dbReference>
<gene>
    <name evidence="3" type="ORF">PENARI_c004G08232</name>
</gene>
<evidence type="ECO:0000313" key="4">
    <source>
        <dbReference type="Proteomes" id="UP000177622"/>
    </source>
</evidence>
<dbReference type="OrthoDB" id="2444174at2759"/>
<dbReference type="InterPro" id="IPR043837">
    <property type="entry name" value="Mtf2-like_C"/>
</dbReference>
<dbReference type="AlphaFoldDB" id="A0A1F5LR28"/>
<feature type="region of interest" description="Disordered" evidence="1">
    <location>
        <begin position="99"/>
        <end position="200"/>
    </location>
</feature>
<protein>
    <recommendedName>
        <fullName evidence="2">Mtf2-like C-terminal domain-containing protein</fullName>
    </recommendedName>
</protein>
<comment type="caution">
    <text evidence="3">The sequence shown here is derived from an EMBL/GenBank/DDBJ whole genome shotgun (WGS) entry which is preliminary data.</text>
</comment>
<dbReference type="GO" id="GO:0005739">
    <property type="term" value="C:mitochondrion"/>
    <property type="evidence" value="ECO:0007669"/>
    <property type="project" value="InterPro"/>
</dbReference>
<dbReference type="EMBL" id="LXJU01000004">
    <property type="protein sequence ID" value="OGE55556.1"/>
    <property type="molecule type" value="Genomic_DNA"/>
</dbReference>
<keyword evidence="4" id="KW-1185">Reference proteome</keyword>
<dbReference type="PANTHER" id="PTHR39468">
    <property type="entry name" value="CHROMOSOME 7, WHOLE GENOME SHOTGUN SEQUENCE"/>
    <property type="match status" value="1"/>
</dbReference>
<dbReference type="RefSeq" id="XP_022490985.1">
    <property type="nucleotide sequence ID" value="XM_022629278.1"/>
</dbReference>
<feature type="compositionally biased region" description="Basic and acidic residues" evidence="1">
    <location>
        <begin position="175"/>
        <end position="186"/>
    </location>
</feature>
<name>A0A1F5LR28_PENAI</name>
<dbReference type="STRING" id="1835702.A0A1F5LR28"/>
<organism evidence="3 4">
    <name type="scientific">Penicillium arizonense</name>
    <dbReference type="NCBI Taxonomy" id="1835702"/>
    <lineage>
        <taxon>Eukaryota</taxon>
        <taxon>Fungi</taxon>
        <taxon>Dikarya</taxon>
        <taxon>Ascomycota</taxon>
        <taxon>Pezizomycotina</taxon>
        <taxon>Eurotiomycetes</taxon>
        <taxon>Eurotiomycetidae</taxon>
        <taxon>Eurotiales</taxon>
        <taxon>Aspergillaceae</taxon>
        <taxon>Penicillium</taxon>
    </lineage>
</organism>
<sequence>MRLQSTRKGVSGSYSELRFIREVSVEEAGLRLRKRESESERKWERPLAEDAAMATNVTRRCFLGVTASSAPFLYHTATITAATPSLRPFNRLHQRTFSTRSGTLATNDAPEDKPPTNKDISIGFETNEPPKPRRSYLQKRAASVSSGRPLGSRQPAPKIKTKKITSQEKATFKNLLEKLNVKRGENGETDSQSKPLSPEKQAEISELMSVFDSLLQDSNMKKNKARCQKEELPKYTPTPERPATEEEATEDKGPQRINIDDLGYTEAATSGAAITITMKEAIDMVVQRESEHIEFALFQAIEEGKGDMGVWEVCKARIFSMLQHVESQPARNIPRTAGPLRVPAVVPVAPVVATLYPKTLLIAFRLLNTHFPDSPLIGQFRSNIKEHGRLSALLGASSGLYDEMLYFHWRGCKDLPGVVSLLREMEVIGLTPSNKSRGMLTALVIRRNRDLEAHQKAGGGEHPFWDLPSNKEAFEALTCRGGWMDKVEARAEEDARRKESHRDFRG</sequence>
<dbReference type="InterPro" id="IPR040009">
    <property type="entry name" value="Mtf2/C5D6.12-like"/>
</dbReference>
<evidence type="ECO:0000256" key="1">
    <source>
        <dbReference type="SAM" id="MobiDB-lite"/>
    </source>
</evidence>